<proteinExistence type="predicted"/>
<comment type="caution">
    <text evidence="2">The sequence shown here is derived from an EMBL/GenBank/DDBJ whole genome shotgun (WGS) entry which is preliminary data.</text>
</comment>
<evidence type="ECO:0000313" key="2">
    <source>
        <dbReference type="EMBL" id="MDP9825563.1"/>
    </source>
</evidence>
<dbReference type="RefSeq" id="WP_307239460.1">
    <property type="nucleotide sequence ID" value="NZ_JAUSQZ010000001.1"/>
</dbReference>
<dbReference type="PANTHER" id="PTHR34202">
    <property type="entry name" value="UPF0548 PROTEIN"/>
    <property type="match status" value="1"/>
</dbReference>
<organism evidence="2 3">
    <name type="scientific">Kineosporia succinea</name>
    <dbReference type="NCBI Taxonomy" id="84632"/>
    <lineage>
        <taxon>Bacteria</taxon>
        <taxon>Bacillati</taxon>
        <taxon>Actinomycetota</taxon>
        <taxon>Actinomycetes</taxon>
        <taxon>Kineosporiales</taxon>
        <taxon>Kineosporiaceae</taxon>
        <taxon>Kineosporia</taxon>
    </lineage>
</organism>
<protein>
    <submittedName>
        <fullName evidence="2">Uncharacterized protein (UPF0548 family)</fullName>
    </submittedName>
</protein>
<reference evidence="2 3" key="1">
    <citation type="submission" date="2023-07" db="EMBL/GenBank/DDBJ databases">
        <title>Sequencing the genomes of 1000 actinobacteria strains.</title>
        <authorList>
            <person name="Klenk H.-P."/>
        </authorList>
    </citation>
    <scope>NUCLEOTIDE SEQUENCE [LARGE SCALE GENOMIC DNA]</scope>
    <source>
        <strain evidence="2 3">DSM 44388</strain>
    </source>
</reference>
<name>A0ABT9NYP4_9ACTN</name>
<dbReference type="Pfam" id="PF09348">
    <property type="entry name" value="DUF1990"/>
    <property type="match status" value="1"/>
</dbReference>
<gene>
    <name evidence="2" type="ORF">J2S57_001312</name>
</gene>
<dbReference type="PANTHER" id="PTHR34202:SF1">
    <property type="entry name" value="UPF0548 PROTEIN"/>
    <property type="match status" value="1"/>
</dbReference>
<accession>A0ABT9NYP4</accession>
<dbReference type="Proteomes" id="UP001235712">
    <property type="component" value="Unassembled WGS sequence"/>
</dbReference>
<feature type="domain" description="DUF1990" evidence="1">
    <location>
        <begin position="31"/>
        <end position="170"/>
    </location>
</feature>
<dbReference type="EMBL" id="JAUSQZ010000001">
    <property type="protein sequence ID" value="MDP9825563.1"/>
    <property type="molecule type" value="Genomic_DNA"/>
</dbReference>
<keyword evidence="3" id="KW-1185">Reference proteome</keyword>
<evidence type="ECO:0000259" key="1">
    <source>
        <dbReference type="Pfam" id="PF09348"/>
    </source>
</evidence>
<dbReference type="InterPro" id="IPR018960">
    <property type="entry name" value="DUF1990"/>
</dbReference>
<sequence>MTFALRPDLDRALAAARRLQPGGPATWLERPPPHAQRFHREVRLPGTVADYRGTLFGWEIHRGAGLRIAATGDAALGATVVLGIRLGPVWAMAPCRVVDVTDTDGCAAFTYAALPGHPEAGAERFAYVADGDGVRFELSAVSREAFWGSRLLPVVARKVQRRTTDRYLAAARP</sequence>
<evidence type="ECO:0000313" key="3">
    <source>
        <dbReference type="Proteomes" id="UP001235712"/>
    </source>
</evidence>